<reference evidence="4" key="1">
    <citation type="journal article" date="2011" name="PLoS Genet.">
        <title>Genomic analysis of the necrotrophic fungal pathogens Sclerotinia sclerotiorum and Botrytis cinerea.</title>
        <authorList>
            <person name="Amselem J."/>
            <person name="Cuomo C.A."/>
            <person name="van Kan J.A."/>
            <person name="Viaud M."/>
            <person name="Benito E.P."/>
            <person name="Couloux A."/>
            <person name="Coutinho P.M."/>
            <person name="de Vries R.P."/>
            <person name="Dyer P.S."/>
            <person name="Fillinger S."/>
            <person name="Fournier E."/>
            <person name="Gout L."/>
            <person name="Hahn M."/>
            <person name="Kohn L."/>
            <person name="Lapalu N."/>
            <person name="Plummer K.M."/>
            <person name="Pradier J.M."/>
            <person name="Quevillon E."/>
            <person name="Sharon A."/>
            <person name="Simon A."/>
            <person name="ten Have A."/>
            <person name="Tudzynski B."/>
            <person name="Tudzynski P."/>
            <person name="Wincker P."/>
            <person name="Andrew M."/>
            <person name="Anthouard V."/>
            <person name="Beever R.E."/>
            <person name="Beffa R."/>
            <person name="Benoit I."/>
            <person name="Bouzid O."/>
            <person name="Brault B."/>
            <person name="Chen Z."/>
            <person name="Choquer M."/>
            <person name="Collemare J."/>
            <person name="Cotton P."/>
            <person name="Danchin E.G."/>
            <person name="Da Silva C."/>
            <person name="Gautier A."/>
            <person name="Giraud C."/>
            <person name="Giraud T."/>
            <person name="Gonzalez C."/>
            <person name="Grossetete S."/>
            <person name="Guldener U."/>
            <person name="Henrissat B."/>
            <person name="Howlett B.J."/>
            <person name="Kodira C."/>
            <person name="Kretschmer M."/>
            <person name="Lappartient A."/>
            <person name="Leroch M."/>
            <person name="Levis C."/>
            <person name="Mauceli E."/>
            <person name="Neuveglise C."/>
            <person name="Oeser B."/>
            <person name="Pearson M."/>
            <person name="Poulain J."/>
            <person name="Poussereau N."/>
            <person name="Quesneville H."/>
            <person name="Rascle C."/>
            <person name="Schumacher J."/>
            <person name="Segurens B."/>
            <person name="Sexton A."/>
            <person name="Silva E."/>
            <person name="Sirven C."/>
            <person name="Soanes D.M."/>
            <person name="Talbot N.J."/>
            <person name="Templeton M."/>
            <person name="Yandava C."/>
            <person name="Yarden O."/>
            <person name="Zeng Q."/>
            <person name="Rollins J.A."/>
            <person name="Lebrun M.H."/>
            <person name="Dickman M."/>
        </authorList>
    </citation>
    <scope>NUCLEOTIDE SEQUENCE [LARGE SCALE GENOMIC DNA]</scope>
    <source>
        <strain evidence="4">T4</strain>
    </source>
</reference>
<dbReference type="SMART" id="SM00382">
    <property type="entry name" value="AAA"/>
    <property type="match status" value="1"/>
</dbReference>
<dbReference type="OrthoDB" id="3564363at2759"/>
<dbReference type="InterPro" id="IPR003959">
    <property type="entry name" value="ATPase_AAA_core"/>
</dbReference>
<dbReference type="GO" id="GO:0005524">
    <property type="term" value="F:ATP binding"/>
    <property type="evidence" value="ECO:0007669"/>
    <property type="project" value="InterPro"/>
</dbReference>
<protein>
    <recommendedName>
        <fullName evidence="2">AAA+ ATPase domain-containing protein</fullName>
    </recommendedName>
</protein>
<dbReference type="Pfam" id="PF00004">
    <property type="entry name" value="AAA"/>
    <property type="match status" value="1"/>
</dbReference>
<dbReference type="HOGENOM" id="CLU_787539_0_0_1"/>
<evidence type="ECO:0000313" key="4">
    <source>
        <dbReference type="Proteomes" id="UP000008177"/>
    </source>
</evidence>
<gene>
    <name evidence="3" type="ORF">BofuT4_P074240.1</name>
</gene>
<dbReference type="Proteomes" id="UP000008177">
    <property type="component" value="Unplaced contigs"/>
</dbReference>
<feature type="domain" description="AAA+ ATPase" evidence="2">
    <location>
        <begin position="171"/>
        <end position="300"/>
    </location>
</feature>
<dbReference type="Gene3D" id="3.40.50.300">
    <property type="entry name" value="P-loop containing nucleotide triphosphate hydrolases"/>
    <property type="match status" value="1"/>
</dbReference>
<dbReference type="InterPro" id="IPR027417">
    <property type="entry name" value="P-loop_NTPase"/>
</dbReference>
<evidence type="ECO:0000259" key="2">
    <source>
        <dbReference type="SMART" id="SM00382"/>
    </source>
</evidence>
<dbReference type="AlphaFoldDB" id="G2XP16"/>
<dbReference type="InParanoid" id="G2XP16"/>
<dbReference type="SUPFAM" id="SSF52540">
    <property type="entry name" value="P-loop containing nucleoside triphosphate hydrolases"/>
    <property type="match status" value="1"/>
</dbReference>
<evidence type="ECO:0000313" key="3">
    <source>
        <dbReference type="EMBL" id="CCD42622.1"/>
    </source>
</evidence>
<dbReference type="STRING" id="999810.G2XP16"/>
<accession>G2XP16</accession>
<dbReference type="InterPro" id="IPR050747">
    <property type="entry name" value="Mitochondrial_chaperone_BCS1"/>
</dbReference>
<organism evidence="3 4">
    <name type="scientific">Botryotinia fuckeliana (strain T4)</name>
    <name type="common">Noble rot fungus</name>
    <name type="synonym">Botrytis cinerea</name>
    <dbReference type="NCBI Taxonomy" id="999810"/>
    <lineage>
        <taxon>Eukaryota</taxon>
        <taxon>Fungi</taxon>
        <taxon>Dikarya</taxon>
        <taxon>Ascomycota</taxon>
        <taxon>Pezizomycotina</taxon>
        <taxon>Leotiomycetes</taxon>
        <taxon>Helotiales</taxon>
        <taxon>Sclerotiniaceae</taxon>
        <taxon>Botrytis</taxon>
    </lineage>
</organism>
<dbReference type="GO" id="GO:0016887">
    <property type="term" value="F:ATP hydrolysis activity"/>
    <property type="evidence" value="ECO:0007669"/>
    <property type="project" value="InterPro"/>
</dbReference>
<name>G2XP16_BOTF4</name>
<evidence type="ECO:0000256" key="1">
    <source>
        <dbReference type="ARBA" id="ARBA00007448"/>
    </source>
</evidence>
<proteinExistence type="inferred from homology"/>
<dbReference type="PANTHER" id="PTHR23070">
    <property type="entry name" value="BCS1 AAA-TYPE ATPASE"/>
    <property type="match status" value="1"/>
</dbReference>
<dbReference type="EMBL" id="FQ790247">
    <property type="protein sequence ID" value="CCD42622.1"/>
    <property type="molecule type" value="Genomic_DNA"/>
</dbReference>
<dbReference type="InterPro" id="IPR003593">
    <property type="entry name" value="AAA+_ATPase"/>
</dbReference>
<comment type="similarity">
    <text evidence="1">Belongs to the AAA ATPase family. BCS1 subfamily.</text>
</comment>
<sequence length="352" mass="40324">MSLLDNELSAKDNLDLEPKIDYSIGNGYFSFQFDTWFYRVTYTESSSPSNSGTGTKTQSQGSKQILTIDCYGLFPKKGIQKLVSHSVAKSTLGDSALNSKRKEIRILEPLEVWLRRFRGGYWTSTNKISSRPLKYIFMDSDVKQRIFGKFDTFYLEKNEDTKLYEELGSKHKLMCLLHGESGTGKTSLITALAHHYRLNLCWVNLQKHDEEELKLILQRVPKSSITVLEDIKPSTFRDHKPESDEGFPLSTFLNILDGIISPEGNIIIMTTNYFQELQDFSTELLREGRVDEAIKFTYIGEEQAKSMFHVYTNLDTESTELASESLEQGNRFGKLLDGKEIRHSAVQKYLLN</sequence>